<name>Q4V8V6_DANRE</name>
<reference evidence="5" key="3">
    <citation type="journal article" date="2016" name="BMC Genomics">
        <title>Gene evolution and gene expression after whole genome duplication in fish: the PhyloFish database.</title>
        <authorList>
            <person name="Pasquier J."/>
            <person name="Cabau C."/>
            <person name="Nguyen T."/>
            <person name="Jouanno E."/>
            <person name="Severac D."/>
            <person name="Braasch I."/>
            <person name="Journot L."/>
            <person name="Pontarotti P."/>
            <person name="Klopp C."/>
            <person name="Postlethwait J.H."/>
            <person name="Guiguen Y."/>
            <person name="Bobe J."/>
        </authorList>
    </citation>
    <scope>NUCLEOTIDE SEQUENCE</scope>
</reference>
<feature type="coiled-coil region" evidence="1">
    <location>
        <begin position="285"/>
        <end position="351"/>
    </location>
</feature>
<accession>Q4V8V6</accession>
<reference evidence="4" key="2">
    <citation type="journal article" date="2013" name="Nature">
        <title>The zebrafish reference genome sequence and its relationship to the human genome.</title>
        <authorList>
            <consortium name="Genome Reference Consortium Zebrafish"/>
            <person name="Howe K."/>
            <person name="Clark M.D."/>
            <person name="Torroja C.F."/>
            <person name="Torrance J."/>
            <person name="Berthelot C."/>
            <person name="Muffato M."/>
            <person name="Collins J.E."/>
            <person name="Humphray S."/>
            <person name="McLaren K."/>
            <person name="Matthews L."/>
            <person name="McLaren S."/>
            <person name="Sealy I."/>
            <person name="Caccamo M."/>
            <person name="Churcher C."/>
            <person name="Scott C."/>
            <person name="Barrett J.C."/>
            <person name="Koch R."/>
            <person name="Rauch G.J."/>
            <person name="White S."/>
            <person name="Chow W."/>
            <person name="Kilian B."/>
            <person name="Quintais L.T."/>
            <person name="Guerra-Assuncao J.A."/>
            <person name="Zhou Y."/>
            <person name="Gu Y."/>
            <person name="Yen J."/>
            <person name="Vogel J.H."/>
            <person name="Eyre T."/>
            <person name="Redmond S."/>
            <person name="Banerjee R."/>
            <person name="Chi J."/>
            <person name="Fu B."/>
            <person name="Langley E."/>
            <person name="Maguire S.F."/>
            <person name="Laird G.K."/>
            <person name="Lloyd D."/>
            <person name="Kenyon E."/>
            <person name="Donaldson S."/>
            <person name="Sehra H."/>
            <person name="Almeida-King J."/>
            <person name="Loveland J."/>
            <person name="Trevanion S."/>
            <person name="Jones M."/>
            <person name="Quail M."/>
            <person name="Willey D."/>
            <person name="Hunt A."/>
            <person name="Burton J."/>
            <person name="Sims S."/>
            <person name="McLay K."/>
            <person name="Plumb B."/>
            <person name="Davis J."/>
            <person name="Clee C."/>
            <person name="Oliver K."/>
            <person name="Clark R."/>
            <person name="Riddle C."/>
            <person name="Elliot D."/>
            <person name="Eliott D."/>
            <person name="Threadgold G."/>
            <person name="Harden G."/>
            <person name="Ware D."/>
            <person name="Begum S."/>
            <person name="Mortimore B."/>
            <person name="Mortimer B."/>
            <person name="Kerry G."/>
            <person name="Heath P."/>
            <person name="Phillimore B."/>
            <person name="Tracey A."/>
            <person name="Corby N."/>
            <person name="Dunn M."/>
            <person name="Johnson C."/>
            <person name="Wood J."/>
            <person name="Clark S."/>
            <person name="Pelan S."/>
            <person name="Griffiths G."/>
            <person name="Smith M."/>
            <person name="Glithero R."/>
            <person name="Howden P."/>
            <person name="Barker N."/>
            <person name="Lloyd C."/>
            <person name="Stevens C."/>
            <person name="Harley J."/>
            <person name="Holt K."/>
            <person name="Panagiotidis G."/>
            <person name="Lovell J."/>
            <person name="Beasley H."/>
            <person name="Henderson C."/>
            <person name="Gordon D."/>
            <person name="Auger K."/>
            <person name="Wright D."/>
            <person name="Collins J."/>
            <person name="Raisen C."/>
            <person name="Dyer L."/>
            <person name="Leung K."/>
            <person name="Robertson L."/>
            <person name="Ambridge K."/>
            <person name="Leongamornlert D."/>
            <person name="McGuire S."/>
            <person name="Gilderthorp R."/>
            <person name="Griffiths C."/>
            <person name="Manthravadi D."/>
            <person name="Nichol S."/>
            <person name="Barker G."/>
            <person name="Whitehead S."/>
            <person name="Kay M."/>
            <person name="Brown J."/>
            <person name="Murnane C."/>
            <person name="Gray E."/>
            <person name="Humphries M."/>
            <person name="Sycamore N."/>
            <person name="Barker D."/>
            <person name="Saunders D."/>
            <person name="Wallis J."/>
            <person name="Babbage A."/>
            <person name="Hammond S."/>
            <person name="Mashreghi-Mohammadi M."/>
            <person name="Barr L."/>
            <person name="Martin S."/>
            <person name="Wray P."/>
            <person name="Ellington A."/>
            <person name="Matthews N."/>
            <person name="Ellwood M."/>
            <person name="Woodmansey R."/>
            <person name="Clark G."/>
            <person name="Cooper J."/>
            <person name="Cooper J."/>
            <person name="Tromans A."/>
            <person name="Grafham D."/>
            <person name="Skuce C."/>
            <person name="Pandian R."/>
            <person name="Andrews R."/>
            <person name="Harrison E."/>
            <person name="Kimberley A."/>
            <person name="Garnett J."/>
            <person name="Fosker N."/>
            <person name="Hall R."/>
            <person name="Garner P."/>
            <person name="Kelly D."/>
            <person name="Bird C."/>
            <person name="Palmer S."/>
            <person name="Gehring I."/>
            <person name="Berger A."/>
            <person name="Dooley C.M."/>
            <person name="Ersan-Urun Z."/>
            <person name="Eser C."/>
            <person name="Geiger H."/>
            <person name="Geisler M."/>
            <person name="Karotki L."/>
            <person name="Kirn A."/>
            <person name="Konantz J."/>
            <person name="Konantz M."/>
            <person name="Oberlander M."/>
            <person name="Rudolph-Geiger S."/>
            <person name="Teucke M."/>
            <person name="Lanz C."/>
            <person name="Raddatz G."/>
            <person name="Osoegawa K."/>
            <person name="Zhu B."/>
            <person name="Rapp A."/>
            <person name="Widaa S."/>
            <person name="Langford C."/>
            <person name="Yang F."/>
            <person name="Schuster S.C."/>
            <person name="Carter N.P."/>
            <person name="Harrow J."/>
            <person name="Ning Z."/>
            <person name="Herrero J."/>
            <person name="Searle S.M."/>
            <person name="Enright A."/>
            <person name="Geisler R."/>
            <person name="Plasterk R.H."/>
            <person name="Lee C."/>
            <person name="Westerfield M."/>
            <person name="de Jong P.J."/>
            <person name="Zon L.I."/>
            <person name="Postlethwait J.H."/>
            <person name="Nusslein-Volhard C."/>
            <person name="Hubbard T.J."/>
            <person name="Roest Crollius H."/>
            <person name="Rogers J."/>
            <person name="Stemple D.L."/>
        </authorList>
    </citation>
    <scope>NUCLEOTIDE SEQUENCE [LARGE SCALE GENOMIC DNA]</scope>
</reference>
<dbReference type="EMBL" id="BC097180">
    <property type="protein sequence ID" value="AAH97180.1"/>
    <property type="molecule type" value="mRNA"/>
</dbReference>
<dbReference type="GeneID" id="555400"/>
<evidence type="ECO:0000313" key="3">
    <source>
        <dbReference type="EMBL" id="AAH97180.1"/>
    </source>
</evidence>
<dbReference type="KEGG" id="dre:555400"/>
<dbReference type="CTD" id="84318"/>
<evidence type="ECO:0000313" key="6">
    <source>
        <dbReference type="ZFIN" id="ZDB-GENE-050913-54"/>
    </source>
</evidence>
<keyword evidence="1" id="KW-0175">Coiled coil</keyword>
<feature type="coiled-coil region" evidence="1">
    <location>
        <begin position="66"/>
        <end position="93"/>
    </location>
</feature>
<reference evidence="5" key="4">
    <citation type="submission" date="2025-04" db="UniProtKB">
        <authorList>
            <consortium name="RefSeq"/>
        </authorList>
    </citation>
    <scope>IDENTIFICATION</scope>
</reference>
<feature type="region of interest" description="Disordered" evidence="2">
    <location>
        <begin position="1"/>
        <end position="21"/>
    </location>
</feature>
<dbReference type="PANTHER" id="PTHR22091:SF1">
    <property type="entry name" value="COILED-COIL DOMAIN-CONTAINING PROTEIN 77"/>
    <property type="match status" value="1"/>
</dbReference>
<evidence type="ECO:0000313" key="4">
    <source>
        <dbReference type="Proteomes" id="UP000000437"/>
    </source>
</evidence>
<dbReference type="RefSeq" id="NP_001020649.1">
    <property type="nucleotide sequence ID" value="NM_001025478.1"/>
</dbReference>
<organism evidence="3">
    <name type="scientific">Danio rerio</name>
    <name type="common">Zebrafish</name>
    <name type="synonym">Brachydanio rerio</name>
    <dbReference type="NCBI Taxonomy" id="7955"/>
    <lineage>
        <taxon>Eukaryota</taxon>
        <taxon>Metazoa</taxon>
        <taxon>Chordata</taxon>
        <taxon>Craniata</taxon>
        <taxon>Vertebrata</taxon>
        <taxon>Euteleostomi</taxon>
        <taxon>Actinopterygii</taxon>
        <taxon>Neopterygii</taxon>
        <taxon>Teleostei</taxon>
        <taxon>Ostariophysi</taxon>
        <taxon>Cypriniformes</taxon>
        <taxon>Danionidae</taxon>
        <taxon>Danioninae</taxon>
        <taxon>Danio</taxon>
    </lineage>
</organism>
<evidence type="ECO:0000313" key="5">
    <source>
        <dbReference type="RefSeq" id="NP_001020649.1"/>
    </source>
</evidence>
<dbReference type="PhylomeDB" id="Q4V8V6"/>
<gene>
    <name evidence="5 6" type="primary">ccdc77</name>
    <name evidence="3 5" type="ORF">zgc:114121</name>
</gene>
<dbReference type="AlphaFoldDB" id="Q4V8V6"/>
<sequence>MDSPPTKDHKSPSPDSPLPSISERLAYLRPSRELLDFYRQKVSQFDGEHEELLQKLEEHRSSTEEQHKLQWEIRQREEEIAELQNALSDMQIYLFQEREQALRLYAENDRLKIRELEDRKKIQHLLALVGPDPGEITYFHREPPHKVTVPQKKIQPRSHEELKMVKPRPVSAKGNKKSSKHGENSTDAEQQKRDNQTLLLQVEALQAQMEEQARLAKEQVEALMEERRIHLEERQIQQQRDSDRITALTDKLQRTQSLLMESTRDFLQLKFESPADSGATHRQHIRALQEELKQAHKLADMYRDQCVSLETELSQIREEGDVGREIFKERSDKMAKRLQLMTRRYEALEKRRVMEVEGFKTDIRLLRQKVKDVEKILFKLTLGGSPKQDLAILREVRQTNRRTAKVQDQLKNLKTKICKLENELQFC</sequence>
<reference evidence="3" key="1">
    <citation type="submission" date="2005-06" db="EMBL/GenBank/DDBJ databases">
        <authorList>
            <consortium name="NIH - Zebrafish Gene Collection (ZGC) project"/>
        </authorList>
    </citation>
    <scope>NUCLEOTIDE SEQUENCE [LARGE SCALE MRNA]</scope>
    <source>
        <tissue evidence="3">Embryo</tissue>
    </source>
</reference>
<evidence type="ECO:0000256" key="1">
    <source>
        <dbReference type="SAM" id="Coils"/>
    </source>
</evidence>
<dbReference type="OrthoDB" id="191169at2759"/>
<protein>
    <submittedName>
        <fullName evidence="5">Coiled-coil domain-containing protein 77</fullName>
    </submittedName>
    <submittedName>
        <fullName evidence="3">Zgc:114121</fullName>
    </submittedName>
</protein>
<feature type="compositionally biased region" description="Basic and acidic residues" evidence="2">
    <location>
        <begin position="1"/>
        <end position="12"/>
    </location>
</feature>
<feature type="compositionally biased region" description="Basic and acidic residues" evidence="2">
    <location>
        <begin position="180"/>
        <end position="194"/>
    </location>
</feature>
<dbReference type="InterPro" id="IPR037696">
    <property type="entry name" value="CCDC77"/>
</dbReference>
<feature type="region of interest" description="Disordered" evidence="2">
    <location>
        <begin position="142"/>
        <end position="194"/>
    </location>
</feature>
<dbReference type="PANTHER" id="PTHR22091">
    <property type="entry name" value="COILED-COIL DOMAIN-CONTAINING PROTEIN 77"/>
    <property type="match status" value="1"/>
</dbReference>
<proteinExistence type="evidence at transcript level"/>
<keyword evidence="4" id="KW-1185">Reference proteome</keyword>
<dbReference type="AGR" id="ZFIN:ZDB-GENE-050913-54"/>
<dbReference type="Proteomes" id="UP000000437">
    <property type="component" value="Chromosome 25"/>
</dbReference>
<dbReference type="ZFIN" id="ZDB-GENE-050913-54">
    <property type="gene designation" value="ccdc77"/>
</dbReference>
<evidence type="ECO:0000256" key="2">
    <source>
        <dbReference type="SAM" id="MobiDB-lite"/>
    </source>
</evidence>